<name>A0ABV8UDQ0_9PROT</name>
<reference evidence="2" key="1">
    <citation type="journal article" date="2019" name="Int. J. Syst. Evol. Microbiol.">
        <title>The Global Catalogue of Microorganisms (GCM) 10K type strain sequencing project: providing services to taxonomists for standard genome sequencing and annotation.</title>
        <authorList>
            <consortium name="The Broad Institute Genomics Platform"/>
            <consortium name="The Broad Institute Genome Sequencing Center for Infectious Disease"/>
            <person name="Wu L."/>
            <person name="Ma J."/>
        </authorList>
    </citation>
    <scope>NUCLEOTIDE SEQUENCE [LARGE SCALE GENOMIC DNA]</scope>
    <source>
        <strain evidence="2">CGMCC 1.15304</strain>
    </source>
</reference>
<dbReference type="EMBL" id="JBHSCR010000014">
    <property type="protein sequence ID" value="MFC4348975.1"/>
    <property type="molecule type" value="Genomic_DNA"/>
</dbReference>
<comment type="caution">
    <text evidence="1">The sequence shown here is derived from an EMBL/GenBank/DDBJ whole genome shotgun (WGS) entry which is preliminary data.</text>
</comment>
<gene>
    <name evidence="1" type="ORF">ACFO5Q_14065</name>
</gene>
<dbReference type="RefSeq" id="WP_068143689.1">
    <property type="nucleotide sequence ID" value="NZ_JBHSCR010000014.1"/>
</dbReference>
<keyword evidence="2" id="KW-1185">Reference proteome</keyword>
<organism evidence="1 2">
    <name type="scientific">Kordiimonas lipolytica</name>
    <dbReference type="NCBI Taxonomy" id="1662421"/>
    <lineage>
        <taxon>Bacteria</taxon>
        <taxon>Pseudomonadati</taxon>
        <taxon>Pseudomonadota</taxon>
        <taxon>Alphaproteobacteria</taxon>
        <taxon>Kordiimonadales</taxon>
        <taxon>Kordiimonadaceae</taxon>
        <taxon>Kordiimonas</taxon>
    </lineage>
</organism>
<accession>A0ABV8UDQ0</accession>
<evidence type="ECO:0000313" key="2">
    <source>
        <dbReference type="Proteomes" id="UP001595776"/>
    </source>
</evidence>
<dbReference type="Proteomes" id="UP001595776">
    <property type="component" value="Unassembled WGS sequence"/>
</dbReference>
<proteinExistence type="predicted"/>
<evidence type="ECO:0000313" key="1">
    <source>
        <dbReference type="EMBL" id="MFC4348975.1"/>
    </source>
</evidence>
<protein>
    <submittedName>
        <fullName evidence="1">Uncharacterized protein</fullName>
    </submittedName>
</protein>
<sequence length="219" mass="24051">MTKAILQGLFILTLIIGVSIAEALMPLALPEAQTPNRFYTPDGMEGTLTGWQACRKAGLQLAQGRSDRQIKGHCTNGYAVSQAAQVEFSDIRVHDEFSACAFGTSEYTPYRRFVSATFRNKDTGVYVARVRLQTVNPSNLADRASNTIDVWLDPGAKSHTCLGIVFEFDTEEEARLFDESAASMQIEPLDVYGVSNNPIERPSLPSKLPFGKLPEESNA</sequence>